<feature type="domain" description="Topo IA-type catalytic" evidence="2">
    <location>
        <begin position="1"/>
        <end position="121"/>
    </location>
</feature>
<dbReference type="Gene3D" id="1.10.460.10">
    <property type="entry name" value="Topoisomerase I, domain 2"/>
    <property type="match status" value="1"/>
</dbReference>
<dbReference type="GO" id="GO:0003917">
    <property type="term" value="F:DNA topoisomerase type I (single strand cut, ATP-independent) activity"/>
    <property type="evidence" value="ECO:0007669"/>
    <property type="project" value="InterPro"/>
</dbReference>
<dbReference type="InterPro" id="IPR013824">
    <property type="entry name" value="Topo_IA_cen_sub1"/>
</dbReference>
<dbReference type="Proteomes" id="UP000887116">
    <property type="component" value="Unassembled WGS sequence"/>
</dbReference>
<dbReference type="EMBL" id="BMAO01008861">
    <property type="protein sequence ID" value="GFR26944.1"/>
    <property type="molecule type" value="Genomic_DNA"/>
</dbReference>
<dbReference type="OrthoDB" id="38765at2759"/>
<organism evidence="3 4">
    <name type="scientific">Trichonephila clavata</name>
    <name type="common">Joro spider</name>
    <name type="synonym">Nephila clavata</name>
    <dbReference type="NCBI Taxonomy" id="2740835"/>
    <lineage>
        <taxon>Eukaryota</taxon>
        <taxon>Metazoa</taxon>
        <taxon>Ecdysozoa</taxon>
        <taxon>Arthropoda</taxon>
        <taxon>Chelicerata</taxon>
        <taxon>Arachnida</taxon>
        <taxon>Araneae</taxon>
        <taxon>Araneomorphae</taxon>
        <taxon>Entelegynae</taxon>
        <taxon>Araneoidea</taxon>
        <taxon>Nephilidae</taxon>
        <taxon>Trichonephila</taxon>
    </lineage>
</organism>
<dbReference type="SUPFAM" id="SSF56712">
    <property type="entry name" value="Prokaryotic type I DNA topoisomerase"/>
    <property type="match status" value="1"/>
</dbReference>
<protein>
    <submittedName>
        <fullName evidence="3">DNA topoisomerase 1</fullName>
    </submittedName>
</protein>
<dbReference type="InterPro" id="IPR000380">
    <property type="entry name" value="Topo_IA"/>
</dbReference>
<evidence type="ECO:0000256" key="1">
    <source>
        <dbReference type="ARBA" id="ARBA00023235"/>
    </source>
</evidence>
<dbReference type="InterPro" id="IPR013497">
    <property type="entry name" value="Topo_IA_cen"/>
</dbReference>
<name>A0A8X6IR44_TRICU</name>
<dbReference type="PANTHER" id="PTHR42785:SF1">
    <property type="entry name" value="DNA TOPOISOMERASE"/>
    <property type="match status" value="1"/>
</dbReference>
<evidence type="ECO:0000313" key="4">
    <source>
        <dbReference type="Proteomes" id="UP000887116"/>
    </source>
</evidence>
<evidence type="ECO:0000259" key="2">
    <source>
        <dbReference type="PROSITE" id="PS52039"/>
    </source>
</evidence>
<sequence>MKEGEACKLISVEPKQHFTQPPPRYSEASIVKKWKNRYRSTINLCNNYSVYKIVSTFHWIAKGLFQAAAVKSYYILETFFQRCVEYDFTAQMEEKLDLISNGHADWKKELGHFWVPFFGHVNSVKQMTHDEVFSGIHDLVIDWFVQKKKKRGEYEMPCLLGGILKLNFGKPGCSLDVLTILNATIQKKLQVVTTIQNIQKV</sequence>
<gene>
    <name evidence="3" type="primary">topA</name>
    <name evidence="3" type="ORF">TNCT_605231</name>
</gene>
<dbReference type="PANTHER" id="PTHR42785">
    <property type="entry name" value="DNA TOPOISOMERASE, TYPE IA, CORE"/>
    <property type="match status" value="1"/>
</dbReference>
<dbReference type="GO" id="GO:0006265">
    <property type="term" value="P:DNA topological change"/>
    <property type="evidence" value="ECO:0007669"/>
    <property type="project" value="InterPro"/>
</dbReference>
<evidence type="ECO:0000313" key="3">
    <source>
        <dbReference type="EMBL" id="GFR26944.1"/>
    </source>
</evidence>
<keyword evidence="4" id="KW-1185">Reference proteome</keyword>
<dbReference type="PROSITE" id="PS52039">
    <property type="entry name" value="TOPO_IA_2"/>
    <property type="match status" value="1"/>
</dbReference>
<dbReference type="Pfam" id="PF01131">
    <property type="entry name" value="Topoisom_bac"/>
    <property type="match status" value="1"/>
</dbReference>
<dbReference type="InterPro" id="IPR023405">
    <property type="entry name" value="Topo_IA_core_domain"/>
</dbReference>
<keyword evidence="1" id="KW-0413">Isomerase</keyword>
<comment type="caution">
    <text evidence="3">The sequence shown here is derived from an EMBL/GenBank/DDBJ whole genome shotgun (WGS) entry which is preliminary data.</text>
</comment>
<proteinExistence type="predicted"/>
<reference evidence="3" key="1">
    <citation type="submission" date="2020-07" db="EMBL/GenBank/DDBJ databases">
        <title>Multicomponent nature underlies the extraordinary mechanical properties of spider dragline silk.</title>
        <authorList>
            <person name="Kono N."/>
            <person name="Nakamura H."/>
            <person name="Mori M."/>
            <person name="Yoshida Y."/>
            <person name="Ohtoshi R."/>
            <person name="Malay A.D."/>
            <person name="Moran D.A.P."/>
            <person name="Tomita M."/>
            <person name="Numata K."/>
            <person name="Arakawa K."/>
        </authorList>
    </citation>
    <scope>NUCLEOTIDE SEQUENCE</scope>
</reference>
<dbReference type="AlphaFoldDB" id="A0A8X6IR44"/>
<accession>A0A8X6IR44</accession>
<dbReference type="GO" id="GO:0003677">
    <property type="term" value="F:DNA binding"/>
    <property type="evidence" value="ECO:0007669"/>
    <property type="project" value="InterPro"/>
</dbReference>